<dbReference type="Gene3D" id="2.60.300.12">
    <property type="entry name" value="HesB-like domain"/>
    <property type="match status" value="1"/>
</dbReference>
<dbReference type="InterPro" id="IPR017870">
    <property type="entry name" value="FeS_cluster_insertion_CS"/>
</dbReference>
<dbReference type="Proteomes" id="UP000009149">
    <property type="component" value="Chromosome"/>
</dbReference>
<dbReference type="PROSITE" id="PS01152">
    <property type="entry name" value="HESB"/>
    <property type="match status" value="1"/>
</dbReference>
<dbReference type="InterPro" id="IPR000361">
    <property type="entry name" value="ATAP_core_dom"/>
</dbReference>
<gene>
    <name evidence="2" type="primary">sufA</name>
    <name evidence="2" type="ordered locus">Minf_0487</name>
</gene>
<dbReference type="eggNOG" id="COG0316">
    <property type="taxonomic scope" value="Bacteria"/>
</dbReference>
<dbReference type="InterPro" id="IPR016092">
    <property type="entry name" value="ATAP"/>
</dbReference>
<reference evidence="2 3" key="1">
    <citation type="journal article" date="2008" name="Biol. Direct">
        <title>Complete genome sequence of the extremely acidophilic methanotroph isolate V4, Methylacidiphilum infernorum, a representative of the bacterial phylum Verrucomicrobia.</title>
        <authorList>
            <person name="Hou S."/>
            <person name="Makarova K.S."/>
            <person name="Saw J.H."/>
            <person name="Senin P."/>
            <person name="Ly B.V."/>
            <person name="Zhou Z."/>
            <person name="Ren Y."/>
            <person name="Wang J."/>
            <person name="Galperin M.Y."/>
            <person name="Omelchenko M.V."/>
            <person name="Wolf Y.I."/>
            <person name="Yutin N."/>
            <person name="Koonin E.V."/>
            <person name="Stott M.B."/>
            <person name="Mountain B.W."/>
            <person name="Crowe M.A."/>
            <person name="Smirnova A.V."/>
            <person name="Dunfield P.F."/>
            <person name="Feng L."/>
            <person name="Wang L."/>
            <person name="Alam M."/>
        </authorList>
    </citation>
    <scope>NUCLEOTIDE SEQUENCE [LARGE SCALE GENOMIC DNA]</scope>
    <source>
        <strain evidence="3">Isolate V4</strain>
    </source>
</reference>
<dbReference type="GO" id="GO:0051539">
    <property type="term" value="F:4 iron, 4 sulfur cluster binding"/>
    <property type="evidence" value="ECO:0007669"/>
    <property type="project" value="TreeGrafter"/>
</dbReference>
<proteinExistence type="predicted"/>
<sequence length="122" mass="13032">MGMKSTVTYTKGSEKLCAISEKAAEKLKELLSQSSRKEGALKISVVGGGCAGLQYEMDLVDGPEEKDILIESRGVKLVIDPKSALFISGSILDYSEELQNEGFVVKNPNALSHCSCGKSFAV</sequence>
<evidence type="ECO:0000313" key="3">
    <source>
        <dbReference type="Proteomes" id="UP000009149"/>
    </source>
</evidence>
<dbReference type="EMBL" id="CP000975">
    <property type="protein sequence ID" value="ACD82545.1"/>
    <property type="molecule type" value="Genomic_DNA"/>
</dbReference>
<dbReference type="SUPFAM" id="SSF89360">
    <property type="entry name" value="HesB-like domain"/>
    <property type="match status" value="1"/>
</dbReference>
<dbReference type="PANTHER" id="PTHR43011">
    <property type="entry name" value="IRON-SULFUR CLUSTER ASSEMBLY 2 HOMOLOG, MITOCHONDRIAL"/>
    <property type="match status" value="1"/>
</dbReference>
<dbReference type="GO" id="GO:0005506">
    <property type="term" value="F:iron ion binding"/>
    <property type="evidence" value="ECO:0007669"/>
    <property type="project" value="TreeGrafter"/>
</dbReference>
<dbReference type="GO" id="GO:0051537">
    <property type="term" value="F:2 iron, 2 sulfur cluster binding"/>
    <property type="evidence" value="ECO:0007669"/>
    <property type="project" value="UniProtKB-ARBA"/>
</dbReference>
<dbReference type="KEGG" id="min:Minf_0487"/>
<organism evidence="2 3">
    <name type="scientific">Methylacidiphilum infernorum (isolate V4)</name>
    <name type="common">Methylokorus infernorum (strain V4)</name>
    <dbReference type="NCBI Taxonomy" id="481448"/>
    <lineage>
        <taxon>Bacteria</taxon>
        <taxon>Pseudomonadati</taxon>
        <taxon>Verrucomicrobiota</taxon>
        <taxon>Methylacidiphilae</taxon>
        <taxon>Methylacidiphilales</taxon>
        <taxon>Methylacidiphilaceae</taxon>
        <taxon>Methylacidiphilum (ex Ratnadevi et al. 2023)</taxon>
    </lineage>
</organism>
<dbReference type="Pfam" id="PF01521">
    <property type="entry name" value="Fe-S_biosyn"/>
    <property type="match status" value="1"/>
</dbReference>
<dbReference type="NCBIfam" id="TIGR00049">
    <property type="entry name" value="iron-sulfur cluster assembly accessory protein"/>
    <property type="match status" value="1"/>
</dbReference>
<accession>B3DZC8</accession>
<feature type="domain" description="Core" evidence="1">
    <location>
        <begin position="19"/>
        <end position="118"/>
    </location>
</feature>
<dbReference type="RefSeq" id="WP_012462827.1">
    <property type="nucleotide sequence ID" value="NC_010794.1"/>
</dbReference>
<dbReference type="GO" id="GO:0016226">
    <property type="term" value="P:iron-sulfur cluster assembly"/>
    <property type="evidence" value="ECO:0007669"/>
    <property type="project" value="InterPro"/>
</dbReference>
<evidence type="ECO:0000313" key="2">
    <source>
        <dbReference type="EMBL" id="ACD82545.1"/>
    </source>
</evidence>
<dbReference type="AlphaFoldDB" id="B3DZC8"/>
<name>B3DZC8_METI4</name>
<dbReference type="HOGENOM" id="CLU_069054_5_3_0"/>
<dbReference type="InterPro" id="IPR035903">
    <property type="entry name" value="HesB-like_dom_sf"/>
</dbReference>
<dbReference type="STRING" id="481448.Minf_0487"/>
<evidence type="ECO:0000259" key="1">
    <source>
        <dbReference type="Pfam" id="PF01521"/>
    </source>
</evidence>
<dbReference type="PANTHER" id="PTHR43011:SF1">
    <property type="entry name" value="IRON-SULFUR CLUSTER ASSEMBLY 2 HOMOLOG, MITOCHONDRIAL"/>
    <property type="match status" value="1"/>
</dbReference>
<protein>
    <submittedName>
        <fullName evidence="2">Fe-S cluster assembly scaffold protein</fullName>
    </submittedName>
</protein>